<dbReference type="InterPro" id="IPR012318">
    <property type="entry name" value="HTH_CRP"/>
</dbReference>
<dbReference type="Gene3D" id="2.60.120.10">
    <property type="entry name" value="Jelly Rolls"/>
    <property type="match status" value="1"/>
</dbReference>
<dbReference type="RefSeq" id="WP_110838757.1">
    <property type="nucleotide sequence ID" value="NZ_QJVJ01000002.1"/>
</dbReference>
<dbReference type="PROSITE" id="PS51063">
    <property type="entry name" value="HTH_CRP_2"/>
    <property type="match status" value="1"/>
</dbReference>
<dbReference type="InterPro" id="IPR036388">
    <property type="entry name" value="WH-like_DNA-bd_sf"/>
</dbReference>
<dbReference type="PROSITE" id="PS50042">
    <property type="entry name" value="CNMP_BINDING_3"/>
    <property type="match status" value="1"/>
</dbReference>
<keyword evidence="3" id="KW-0010">Activator</keyword>
<dbReference type="Pfam" id="PF00027">
    <property type="entry name" value="cNMP_binding"/>
    <property type="match status" value="1"/>
</dbReference>
<dbReference type="OrthoDB" id="9812325at2"/>
<dbReference type="SUPFAM" id="SSF51206">
    <property type="entry name" value="cAMP-binding domain-like"/>
    <property type="match status" value="1"/>
</dbReference>
<dbReference type="InterPro" id="IPR014710">
    <property type="entry name" value="RmlC-like_jellyroll"/>
</dbReference>
<evidence type="ECO:0000259" key="6">
    <source>
        <dbReference type="PROSITE" id="PS51063"/>
    </source>
</evidence>
<evidence type="ECO:0000256" key="4">
    <source>
        <dbReference type="ARBA" id="ARBA00023163"/>
    </source>
</evidence>
<dbReference type="SUPFAM" id="SSF46785">
    <property type="entry name" value="Winged helix' DNA-binding domain"/>
    <property type="match status" value="1"/>
</dbReference>
<accession>A0A2V5K9N7</accession>
<dbReference type="CDD" id="cd00038">
    <property type="entry name" value="CAP_ED"/>
    <property type="match status" value="1"/>
</dbReference>
<keyword evidence="2" id="KW-0238">DNA-binding</keyword>
<dbReference type="InterPro" id="IPR036390">
    <property type="entry name" value="WH_DNA-bd_sf"/>
</dbReference>
<evidence type="ECO:0000313" key="8">
    <source>
        <dbReference type="Proteomes" id="UP000247476"/>
    </source>
</evidence>
<name>A0A2V5K9N7_9BACL</name>
<evidence type="ECO:0000256" key="2">
    <source>
        <dbReference type="ARBA" id="ARBA00023125"/>
    </source>
</evidence>
<evidence type="ECO:0000256" key="1">
    <source>
        <dbReference type="ARBA" id="ARBA00023015"/>
    </source>
</evidence>
<dbReference type="SMART" id="SM00419">
    <property type="entry name" value="HTH_CRP"/>
    <property type="match status" value="1"/>
</dbReference>
<dbReference type="InterPro" id="IPR000595">
    <property type="entry name" value="cNMP-bd_dom"/>
</dbReference>
<sequence length="235" mass="26775">MGRKRGAALISDFDMLRRMYMLADLDDSELRPIAEAAAMRTYRSKSNVFMEGEERHAVFFAVKGVIKVYKVDHQGNEAIMNFIKPGEMFPHAGFFENAPYPATAEVVLDAELCVIPDRAFERIVLERPETAVKAMRMMGRHIRDLQAKLRDMSSIDIQFRIAAVLIRLAREYGVPEKSGTRIGVRTTNSDLARMAGTTRETVNRFVNRLKREGVLLDEPRQLVVADMHGLERFVQ</sequence>
<dbReference type="Pfam" id="PF13545">
    <property type="entry name" value="HTH_Crp_2"/>
    <property type="match status" value="1"/>
</dbReference>
<dbReference type="EMBL" id="QJVJ01000002">
    <property type="protein sequence ID" value="PYI56229.1"/>
    <property type="molecule type" value="Genomic_DNA"/>
</dbReference>
<dbReference type="PANTHER" id="PTHR24567">
    <property type="entry name" value="CRP FAMILY TRANSCRIPTIONAL REGULATORY PROTEIN"/>
    <property type="match status" value="1"/>
</dbReference>
<dbReference type="GO" id="GO:0005829">
    <property type="term" value="C:cytosol"/>
    <property type="evidence" value="ECO:0007669"/>
    <property type="project" value="TreeGrafter"/>
</dbReference>
<dbReference type="InterPro" id="IPR050397">
    <property type="entry name" value="Env_Response_Regulators"/>
</dbReference>
<proteinExistence type="predicted"/>
<protein>
    <submittedName>
        <fullName evidence="7">Crp/Fnr family transcriptional regulator</fullName>
    </submittedName>
</protein>
<dbReference type="PANTHER" id="PTHR24567:SF26">
    <property type="entry name" value="REGULATORY PROTEIN YEIL"/>
    <property type="match status" value="1"/>
</dbReference>
<organism evidence="7 8">
    <name type="scientific">Paenibacillus flagellatus</name>
    <dbReference type="NCBI Taxonomy" id="2211139"/>
    <lineage>
        <taxon>Bacteria</taxon>
        <taxon>Bacillati</taxon>
        <taxon>Bacillota</taxon>
        <taxon>Bacilli</taxon>
        <taxon>Bacillales</taxon>
        <taxon>Paenibacillaceae</taxon>
        <taxon>Paenibacillus</taxon>
    </lineage>
</organism>
<dbReference type="GO" id="GO:0003700">
    <property type="term" value="F:DNA-binding transcription factor activity"/>
    <property type="evidence" value="ECO:0007669"/>
    <property type="project" value="TreeGrafter"/>
</dbReference>
<evidence type="ECO:0000313" key="7">
    <source>
        <dbReference type="EMBL" id="PYI56229.1"/>
    </source>
</evidence>
<gene>
    <name evidence="7" type="ORF">DLM86_04375</name>
</gene>
<dbReference type="SMART" id="SM00100">
    <property type="entry name" value="cNMP"/>
    <property type="match status" value="1"/>
</dbReference>
<reference evidence="7 8" key="1">
    <citation type="submission" date="2018-05" db="EMBL/GenBank/DDBJ databases">
        <title>Paenibacillus flagellatus sp. nov., isolated from selenium mineral soil.</title>
        <authorList>
            <person name="Dai X."/>
        </authorList>
    </citation>
    <scope>NUCLEOTIDE SEQUENCE [LARGE SCALE GENOMIC DNA]</scope>
    <source>
        <strain evidence="7 8">DXL2</strain>
    </source>
</reference>
<dbReference type="GO" id="GO:0003677">
    <property type="term" value="F:DNA binding"/>
    <property type="evidence" value="ECO:0007669"/>
    <property type="project" value="UniProtKB-KW"/>
</dbReference>
<dbReference type="PRINTS" id="PR00034">
    <property type="entry name" value="HTHCRP"/>
</dbReference>
<keyword evidence="1" id="KW-0805">Transcription regulation</keyword>
<feature type="domain" description="Cyclic nucleotide-binding" evidence="5">
    <location>
        <begin position="21"/>
        <end position="124"/>
    </location>
</feature>
<keyword evidence="8" id="KW-1185">Reference proteome</keyword>
<evidence type="ECO:0000256" key="3">
    <source>
        <dbReference type="ARBA" id="ARBA00023159"/>
    </source>
</evidence>
<dbReference type="AlphaFoldDB" id="A0A2V5K9N7"/>
<dbReference type="Gene3D" id="1.10.10.10">
    <property type="entry name" value="Winged helix-like DNA-binding domain superfamily/Winged helix DNA-binding domain"/>
    <property type="match status" value="1"/>
</dbReference>
<keyword evidence="4" id="KW-0804">Transcription</keyword>
<comment type="caution">
    <text evidence="7">The sequence shown here is derived from an EMBL/GenBank/DDBJ whole genome shotgun (WGS) entry which is preliminary data.</text>
</comment>
<dbReference type="InterPro" id="IPR018490">
    <property type="entry name" value="cNMP-bd_dom_sf"/>
</dbReference>
<feature type="domain" description="HTH crp-type" evidence="6">
    <location>
        <begin position="155"/>
        <end position="228"/>
    </location>
</feature>
<evidence type="ECO:0000259" key="5">
    <source>
        <dbReference type="PROSITE" id="PS50042"/>
    </source>
</evidence>
<dbReference type="Proteomes" id="UP000247476">
    <property type="component" value="Unassembled WGS sequence"/>
</dbReference>